<dbReference type="GO" id="GO:0005886">
    <property type="term" value="C:plasma membrane"/>
    <property type="evidence" value="ECO:0007669"/>
    <property type="project" value="UniProtKB-SubCell"/>
</dbReference>
<feature type="transmembrane region" description="Helical" evidence="5">
    <location>
        <begin position="163"/>
        <end position="182"/>
    </location>
</feature>
<dbReference type="AlphaFoldDB" id="A0A5C1NBL3"/>
<sequence>MSDAIRRGQVIRRQTPAAKALRGLLYAVLIVAAVAYLMPLVVMLLTSIKPLAEITPGNLLALPRSPTVEPWVKAWGEACTGMRCEGVGGYFWNSFAIVIPAVIISTLVGALNGYALTKWRFKGSNLVFAMMLFGCFIPFQVVLLPMAQTLGWLGLASSRSGLVLVHVVFGIAFTTLFFRNFYVGIPDELVNAAKLDGAGFFRIFWRILLPVSAPIIVVSVIWQFTQIWNDFLFGVAFSGHDTQPVTVALNNLVNTSTGAKEYNVDMAAAMIAALPTLVVYVLAGKYFVRGLTAGSVKG</sequence>
<accession>A0A5C1NBL3</accession>
<feature type="transmembrane region" description="Helical" evidence="5">
    <location>
        <begin position="203"/>
        <end position="224"/>
    </location>
</feature>
<evidence type="ECO:0000313" key="8">
    <source>
        <dbReference type="Proteomes" id="UP000324285"/>
    </source>
</evidence>
<comment type="subcellular location">
    <subcellularLocation>
        <location evidence="1 5">Cell membrane</location>
        <topology evidence="1 5">Multi-pass membrane protein</topology>
    </subcellularLocation>
</comment>
<evidence type="ECO:0000259" key="6">
    <source>
        <dbReference type="PROSITE" id="PS50928"/>
    </source>
</evidence>
<comment type="similarity">
    <text evidence="5">Belongs to the binding-protein-dependent transport system permease family.</text>
</comment>
<dbReference type="GO" id="GO:0055085">
    <property type="term" value="P:transmembrane transport"/>
    <property type="evidence" value="ECO:0007669"/>
    <property type="project" value="InterPro"/>
</dbReference>
<dbReference type="PROSITE" id="PS50928">
    <property type="entry name" value="ABC_TM1"/>
    <property type="match status" value="1"/>
</dbReference>
<keyword evidence="5" id="KW-0813">Transport</keyword>
<feature type="domain" description="ABC transmembrane type-1" evidence="6">
    <location>
        <begin position="91"/>
        <end position="283"/>
    </location>
</feature>
<keyword evidence="3 5" id="KW-1133">Transmembrane helix</keyword>
<keyword evidence="8" id="KW-1185">Reference proteome</keyword>
<name>A0A5C1NBL3_9GAMM</name>
<dbReference type="OrthoDB" id="369039at2"/>
<evidence type="ECO:0000256" key="2">
    <source>
        <dbReference type="ARBA" id="ARBA00022692"/>
    </source>
</evidence>
<dbReference type="SUPFAM" id="SSF161098">
    <property type="entry name" value="MetI-like"/>
    <property type="match status" value="1"/>
</dbReference>
<gene>
    <name evidence="7" type="ORF">E4T21_05695</name>
</gene>
<feature type="transmembrane region" description="Helical" evidence="5">
    <location>
        <begin position="90"/>
        <end position="114"/>
    </location>
</feature>
<dbReference type="Gene3D" id="1.10.3720.10">
    <property type="entry name" value="MetI-like"/>
    <property type="match status" value="1"/>
</dbReference>
<feature type="transmembrane region" description="Helical" evidence="5">
    <location>
        <begin position="266"/>
        <end position="288"/>
    </location>
</feature>
<dbReference type="InterPro" id="IPR000515">
    <property type="entry name" value="MetI-like"/>
</dbReference>
<dbReference type="RefSeq" id="WP_149284107.1">
    <property type="nucleotide sequence ID" value="NZ_CP038437.2"/>
</dbReference>
<protein>
    <submittedName>
        <fullName evidence="7">Carbohydrate ABC transporter permease</fullName>
    </submittedName>
</protein>
<keyword evidence="2 5" id="KW-0812">Transmembrane</keyword>
<feature type="transmembrane region" description="Helical" evidence="5">
    <location>
        <begin position="21"/>
        <end position="45"/>
    </location>
</feature>
<evidence type="ECO:0000256" key="4">
    <source>
        <dbReference type="ARBA" id="ARBA00023136"/>
    </source>
</evidence>
<dbReference type="InterPro" id="IPR035906">
    <property type="entry name" value="MetI-like_sf"/>
</dbReference>
<keyword evidence="4 5" id="KW-0472">Membrane</keyword>
<dbReference type="KEGG" id="hbh:E4T21_05695"/>
<dbReference type="CDD" id="cd06261">
    <property type="entry name" value="TM_PBP2"/>
    <property type="match status" value="1"/>
</dbReference>
<evidence type="ECO:0000313" key="7">
    <source>
        <dbReference type="EMBL" id="QEM81092.1"/>
    </source>
</evidence>
<feature type="transmembrane region" description="Helical" evidence="5">
    <location>
        <begin position="126"/>
        <end position="143"/>
    </location>
</feature>
<evidence type="ECO:0000256" key="1">
    <source>
        <dbReference type="ARBA" id="ARBA00004651"/>
    </source>
</evidence>
<evidence type="ECO:0000256" key="3">
    <source>
        <dbReference type="ARBA" id="ARBA00022989"/>
    </source>
</evidence>
<evidence type="ECO:0000256" key="5">
    <source>
        <dbReference type="RuleBase" id="RU363032"/>
    </source>
</evidence>
<proteinExistence type="inferred from homology"/>
<dbReference type="EMBL" id="CP038437">
    <property type="protein sequence ID" value="QEM81092.1"/>
    <property type="molecule type" value="Genomic_DNA"/>
</dbReference>
<dbReference type="PANTHER" id="PTHR43879:SF1">
    <property type="entry name" value="GLUCOSE IMPORT SYSTEM PERMEASE PROTEIN GLCU"/>
    <property type="match status" value="1"/>
</dbReference>
<dbReference type="PANTHER" id="PTHR43879">
    <property type="entry name" value="ABC TRANSPORTER PERMEASE PROTEIN"/>
    <property type="match status" value="1"/>
</dbReference>
<reference evidence="7" key="1">
    <citation type="submission" date="2021-02" db="EMBL/GenBank/DDBJ databases">
        <title>Strain Y2R2, a novel species of the genus Halomonas.</title>
        <authorList>
            <person name="Huang H."/>
        </authorList>
    </citation>
    <scope>NUCLEOTIDE SEQUENCE</scope>
    <source>
        <strain evidence="7">Y2R2</strain>
    </source>
</reference>
<dbReference type="Proteomes" id="UP000324285">
    <property type="component" value="Chromosome"/>
</dbReference>
<dbReference type="Pfam" id="PF00528">
    <property type="entry name" value="BPD_transp_1"/>
    <property type="match status" value="1"/>
</dbReference>
<organism evidence="7 8">
    <name type="scientific">Halomonas binhaiensis</name>
    <dbReference type="NCBI Taxonomy" id="2562282"/>
    <lineage>
        <taxon>Bacteria</taxon>
        <taxon>Pseudomonadati</taxon>
        <taxon>Pseudomonadota</taxon>
        <taxon>Gammaproteobacteria</taxon>
        <taxon>Oceanospirillales</taxon>
        <taxon>Halomonadaceae</taxon>
        <taxon>Halomonas</taxon>
    </lineage>
</organism>